<name>A0ABZ0IW12_9BACT</name>
<dbReference type="Proteomes" id="UP001302349">
    <property type="component" value="Chromosome"/>
</dbReference>
<dbReference type="RefSeq" id="WP_317491790.1">
    <property type="nucleotide sequence ID" value="NZ_CP136051.1"/>
</dbReference>
<dbReference type="Pfam" id="PF16670">
    <property type="entry name" value="PI-PLC-C1"/>
    <property type="match status" value="1"/>
</dbReference>
<protein>
    <submittedName>
        <fullName evidence="1">Phosphatidylinositol-specific phospholipase C1-like protein</fullName>
    </submittedName>
</protein>
<reference evidence="1 2" key="1">
    <citation type="journal article" date="2023" name="Microbiol. Resour. Announc.">
        <title>Complete Genome Sequence of Imperialibacter roseus strain P4T.</title>
        <authorList>
            <person name="Tizabi D.R."/>
            <person name="Bachvaroff T."/>
            <person name="Hill R.T."/>
        </authorList>
    </citation>
    <scope>NUCLEOTIDE SEQUENCE [LARGE SCALE GENOMIC DNA]</scope>
    <source>
        <strain evidence="1 2">P4T</strain>
    </source>
</reference>
<dbReference type="InterPro" id="IPR017946">
    <property type="entry name" value="PLC-like_Pdiesterase_TIM-brl"/>
</dbReference>
<sequence length="338" mass="37869">MNQTQVIGSHNSYKIGIEKPLMDLIVSQNPEAKGLAYEHISITNQLDLGLRSLEIDVVYDPEGGRFSHPKGLEMLTSMGLEPAPYKTEAMNKPGFKVLHVPDIDFRSHCATFMGCLSDIREWSRAHSDHLPIIITINPKTTGLERPGFAEVLPFDRKVLDALDGEILEVFNDSELVTPKQVKGKQATLRKAIIDKGWPDLAKVRGKILFVFDAGKELTDLYLEGDQAYTRPMFSNTDLANPHAAFFIMNDPIGQEKEITERVKQGFMVRTRSDADTREARTGDKTRFEAATRSGAQVITTDYYLKSLSPGKDFEIIFVDGRYQRCNPVLTNSSTCDLP</sequence>
<dbReference type="EMBL" id="CP136051">
    <property type="protein sequence ID" value="WOK09169.1"/>
    <property type="molecule type" value="Genomic_DNA"/>
</dbReference>
<evidence type="ECO:0000313" key="2">
    <source>
        <dbReference type="Proteomes" id="UP001302349"/>
    </source>
</evidence>
<organism evidence="1 2">
    <name type="scientific">Imperialibacter roseus</name>
    <dbReference type="NCBI Taxonomy" id="1324217"/>
    <lineage>
        <taxon>Bacteria</taxon>
        <taxon>Pseudomonadati</taxon>
        <taxon>Bacteroidota</taxon>
        <taxon>Cytophagia</taxon>
        <taxon>Cytophagales</taxon>
        <taxon>Flammeovirgaceae</taxon>
        <taxon>Imperialibacter</taxon>
    </lineage>
</organism>
<gene>
    <name evidence="1" type="ORF">RT717_11030</name>
</gene>
<keyword evidence="2" id="KW-1185">Reference proteome</keyword>
<dbReference type="InterPro" id="IPR032075">
    <property type="entry name" value="PI-PLC-C1"/>
</dbReference>
<proteinExistence type="predicted"/>
<accession>A0ABZ0IW12</accession>
<dbReference type="CDD" id="cd08589">
    <property type="entry name" value="PI-PLCc_SaPLC1_like"/>
    <property type="match status" value="1"/>
</dbReference>
<dbReference type="Gene3D" id="3.20.20.190">
    <property type="entry name" value="Phosphatidylinositol (PI) phosphodiesterase"/>
    <property type="match status" value="1"/>
</dbReference>
<evidence type="ECO:0000313" key="1">
    <source>
        <dbReference type="EMBL" id="WOK09169.1"/>
    </source>
</evidence>
<dbReference type="SUPFAM" id="SSF51695">
    <property type="entry name" value="PLC-like phosphodiesterases"/>
    <property type="match status" value="1"/>
</dbReference>